<dbReference type="AlphaFoldDB" id="V4P482"/>
<dbReference type="InterPro" id="IPR006263">
    <property type="entry name" value="Cyt_deam_dimer"/>
</dbReference>
<dbReference type="Proteomes" id="UP000030689">
    <property type="component" value="Unassembled WGS sequence"/>
</dbReference>
<dbReference type="PROSITE" id="PS51747">
    <property type="entry name" value="CYT_DCMP_DEAMINASES_2"/>
    <property type="match status" value="2"/>
</dbReference>
<dbReference type="GO" id="GO:0004126">
    <property type="term" value="F:cytidine deaminase activity"/>
    <property type="evidence" value="ECO:0007669"/>
    <property type="project" value="UniProtKB-EC"/>
</dbReference>
<evidence type="ECO:0000256" key="7">
    <source>
        <dbReference type="PIRSR" id="PIRSR006334-1"/>
    </source>
</evidence>
<dbReference type="KEGG" id="eus:EUTSA_v10026995mg"/>
<dbReference type="InterPro" id="IPR050202">
    <property type="entry name" value="Cyt/Deoxycyt_deaminase"/>
</dbReference>
<dbReference type="PROSITE" id="PS00903">
    <property type="entry name" value="CYT_DCMP_DEAMINASES_1"/>
    <property type="match status" value="1"/>
</dbReference>
<feature type="domain" description="CMP/dCMP-type deaminase" evidence="10">
    <location>
        <begin position="177"/>
        <end position="293"/>
    </location>
</feature>
<evidence type="ECO:0000259" key="10">
    <source>
        <dbReference type="PROSITE" id="PS51747"/>
    </source>
</evidence>
<dbReference type="SUPFAM" id="SSF53927">
    <property type="entry name" value="Cytidine deaminase-like"/>
    <property type="match status" value="2"/>
</dbReference>
<evidence type="ECO:0000313" key="11">
    <source>
        <dbReference type="EMBL" id="ESQ54276.1"/>
    </source>
</evidence>
<evidence type="ECO:0000313" key="12">
    <source>
        <dbReference type="Proteomes" id="UP000030689"/>
    </source>
</evidence>
<dbReference type="EC" id="3.5.4.5" evidence="3"/>
<dbReference type="STRING" id="72664.V4P482"/>
<dbReference type="EMBL" id="KI517384">
    <property type="protein sequence ID" value="ESQ54276.1"/>
    <property type="molecule type" value="Genomic_DNA"/>
</dbReference>
<dbReference type="NCBIfam" id="NF006537">
    <property type="entry name" value="PRK09027.1"/>
    <property type="match status" value="1"/>
</dbReference>
<evidence type="ECO:0000256" key="5">
    <source>
        <dbReference type="ARBA" id="ARBA00022801"/>
    </source>
</evidence>
<dbReference type="InterPro" id="IPR013171">
    <property type="entry name" value="Cyd/dCyd_deaminase_Zn-bd"/>
</dbReference>
<dbReference type="OMA" id="YATTICA"/>
<feature type="domain" description="CMP/dCMP-type deaminase" evidence="10">
    <location>
        <begin position="21"/>
        <end position="152"/>
    </location>
</feature>
<dbReference type="InterPro" id="IPR016193">
    <property type="entry name" value="Cytidine_deaminase-like"/>
</dbReference>
<dbReference type="OrthoDB" id="414540at2759"/>
<dbReference type="InterPro" id="IPR002125">
    <property type="entry name" value="CMP_dCMP_dom"/>
</dbReference>
<comment type="similarity">
    <text evidence="1">Belongs to the cytidine and deoxycytidylate deaminase family.</text>
</comment>
<dbReference type="GO" id="GO:0042803">
    <property type="term" value="F:protein homodimerization activity"/>
    <property type="evidence" value="ECO:0007669"/>
    <property type="project" value="UniProtKB-ARBA"/>
</dbReference>
<dbReference type="FunFam" id="3.40.140.10:FF:000006">
    <property type="entry name" value="Cytidine deaminase"/>
    <property type="match status" value="1"/>
</dbReference>
<dbReference type="Gramene" id="ESQ54276">
    <property type="protein sequence ID" value="ESQ54276"/>
    <property type="gene ID" value="EUTSA_v10026995mg"/>
</dbReference>
<dbReference type="PIRSF" id="PIRSF006334">
    <property type="entry name" value="Cdd_plus_pseudo"/>
    <property type="match status" value="1"/>
</dbReference>
<dbReference type="eggNOG" id="KOG0833">
    <property type="taxonomic scope" value="Eukaryota"/>
</dbReference>
<comment type="cofactor">
    <cofactor evidence="9">
        <name>Zn(2+)</name>
        <dbReference type="ChEBI" id="CHEBI:29105"/>
    </cofactor>
    <text evidence="9">Binds 1 zinc ion.</text>
</comment>
<keyword evidence="6 9" id="KW-0862">Zinc</keyword>
<feature type="binding site" evidence="8">
    <location>
        <begin position="62"/>
        <end position="64"/>
    </location>
    <ligand>
        <name>substrate</name>
    </ligand>
</feature>
<sequence>MGQPSNFVLTRQEAESAGVVNDPMNLVSLIDRKVSLGLAPISGFNVGAVGLGSSGVVYLGVNIELPGLPLHHSIHAEQFLVTNLVLNSERQLTRLAVSSDGSVFDAPCGHCRQFLQEIREAPKIRILIKNPTKNKNEYVNLDSLLPRPDTNLLPEELPLLLQARHNGLAFLDPVVSAGETDLKSMALAAANKSFAPYSMCPSGVALRGRDGKVYRGWYMESVAYNPSLGPVQAVLVDYVANGGKEFDNIVEAVLVEKKDAMVSQEDTSRMILEKISSRDFVFKVFHCSELAKP</sequence>
<evidence type="ECO:0000256" key="4">
    <source>
        <dbReference type="ARBA" id="ARBA00022723"/>
    </source>
</evidence>
<dbReference type="FunFam" id="3.40.140.10:FF:000041">
    <property type="entry name" value="Cytidine deaminase"/>
    <property type="match status" value="1"/>
</dbReference>
<feature type="active site" description="Proton donor" evidence="7">
    <location>
        <position position="77"/>
    </location>
</feature>
<feature type="binding site" evidence="9">
    <location>
        <position position="75"/>
    </location>
    <ligand>
        <name>Zn(2+)</name>
        <dbReference type="ChEBI" id="CHEBI:29105"/>
        <note>catalytic</note>
    </ligand>
</feature>
<dbReference type="NCBIfam" id="TIGR01355">
    <property type="entry name" value="cyt_deam_dimer"/>
    <property type="match status" value="1"/>
</dbReference>
<dbReference type="GO" id="GO:0046135">
    <property type="term" value="P:pyrimidine nucleoside catabolic process"/>
    <property type="evidence" value="ECO:0007669"/>
    <property type="project" value="UniProtKB-ARBA"/>
</dbReference>
<dbReference type="Pfam" id="PF00383">
    <property type="entry name" value="dCMP_cyt_deam_1"/>
    <property type="match status" value="1"/>
</dbReference>
<gene>
    <name evidence="11" type="ORF">EUTSA_v10026995mg</name>
</gene>
<accession>V4P482</accession>
<evidence type="ECO:0000256" key="3">
    <source>
        <dbReference type="ARBA" id="ARBA00012783"/>
    </source>
</evidence>
<name>V4P482_EUTSA</name>
<dbReference type="CDD" id="cd01283">
    <property type="entry name" value="cytidine_deaminase"/>
    <property type="match status" value="2"/>
</dbReference>
<proteinExistence type="inferred from homology"/>
<dbReference type="PANTHER" id="PTHR11644">
    <property type="entry name" value="CYTIDINE DEAMINASE"/>
    <property type="match status" value="1"/>
</dbReference>
<evidence type="ECO:0000256" key="6">
    <source>
        <dbReference type="ARBA" id="ARBA00022833"/>
    </source>
</evidence>
<keyword evidence="12" id="KW-1185">Reference proteome</keyword>
<dbReference type="Gene3D" id="3.40.140.10">
    <property type="entry name" value="Cytidine Deaminase, domain 2"/>
    <property type="match status" value="2"/>
</dbReference>
<organism evidence="11 12">
    <name type="scientific">Eutrema salsugineum</name>
    <name type="common">Saltwater cress</name>
    <name type="synonym">Sisymbrium salsugineum</name>
    <dbReference type="NCBI Taxonomy" id="72664"/>
    <lineage>
        <taxon>Eukaryota</taxon>
        <taxon>Viridiplantae</taxon>
        <taxon>Streptophyta</taxon>
        <taxon>Embryophyta</taxon>
        <taxon>Tracheophyta</taxon>
        <taxon>Spermatophyta</taxon>
        <taxon>Magnoliopsida</taxon>
        <taxon>eudicotyledons</taxon>
        <taxon>Gunneridae</taxon>
        <taxon>Pentapetalae</taxon>
        <taxon>rosids</taxon>
        <taxon>malvids</taxon>
        <taxon>Brassicales</taxon>
        <taxon>Brassicaceae</taxon>
        <taxon>Eutremeae</taxon>
        <taxon>Eutrema</taxon>
    </lineage>
</organism>
<reference evidence="11 12" key="1">
    <citation type="journal article" date="2013" name="Front. Plant Sci.">
        <title>The Reference Genome of the Halophytic Plant Eutrema salsugineum.</title>
        <authorList>
            <person name="Yang R."/>
            <person name="Jarvis D.E."/>
            <person name="Chen H."/>
            <person name="Beilstein M.A."/>
            <person name="Grimwood J."/>
            <person name="Jenkins J."/>
            <person name="Shu S."/>
            <person name="Prochnik S."/>
            <person name="Xin M."/>
            <person name="Ma C."/>
            <person name="Schmutz J."/>
            <person name="Wing R.A."/>
            <person name="Mitchell-Olds T."/>
            <person name="Schumaker K.S."/>
            <person name="Wang X."/>
        </authorList>
    </citation>
    <scope>NUCLEOTIDE SEQUENCE [LARGE SCALE GENOMIC DNA]</scope>
</reference>
<evidence type="ECO:0000256" key="1">
    <source>
        <dbReference type="ARBA" id="ARBA00006576"/>
    </source>
</evidence>
<evidence type="ECO:0000256" key="2">
    <source>
        <dbReference type="ARBA" id="ARBA00011738"/>
    </source>
</evidence>
<evidence type="ECO:0000256" key="9">
    <source>
        <dbReference type="PIRSR" id="PIRSR006334-3"/>
    </source>
</evidence>
<dbReference type="PANTHER" id="PTHR11644:SF27">
    <property type="entry name" value="CYTIDINE DEAMINASE"/>
    <property type="match status" value="1"/>
</dbReference>
<keyword evidence="5" id="KW-0378">Hydrolase</keyword>
<comment type="subunit">
    <text evidence="2">Homodimer.</text>
</comment>
<keyword evidence="4 9" id="KW-0479">Metal-binding</keyword>
<dbReference type="InterPro" id="IPR016192">
    <property type="entry name" value="APOBEC/CMP_deaminase_Zn-bd"/>
</dbReference>
<dbReference type="Pfam" id="PF08211">
    <property type="entry name" value="dCMP_cyt_deam_2"/>
    <property type="match status" value="1"/>
</dbReference>
<feature type="binding site" evidence="9">
    <location>
        <position position="108"/>
    </location>
    <ligand>
        <name>Zn(2+)</name>
        <dbReference type="ChEBI" id="CHEBI:29105"/>
        <note>catalytic</note>
    </ligand>
</feature>
<feature type="binding site" evidence="9">
    <location>
        <position position="111"/>
    </location>
    <ligand>
        <name>Zn(2+)</name>
        <dbReference type="ChEBI" id="CHEBI:29105"/>
        <note>catalytic</note>
    </ligand>
</feature>
<evidence type="ECO:0000256" key="8">
    <source>
        <dbReference type="PIRSR" id="PIRSR006334-2"/>
    </source>
</evidence>
<protein>
    <recommendedName>
        <fullName evidence="3">cytidine deaminase</fullName>
        <ecNumber evidence="3">3.5.4.5</ecNumber>
    </recommendedName>
</protein>
<dbReference type="GO" id="GO:0008270">
    <property type="term" value="F:zinc ion binding"/>
    <property type="evidence" value="ECO:0007669"/>
    <property type="project" value="InterPro"/>
</dbReference>
<dbReference type="GO" id="GO:0005829">
    <property type="term" value="C:cytosol"/>
    <property type="evidence" value="ECO:0007669"/>
    <property type="project" value="UniProtKB-ARBA"/>
</dbReference>